<dbReference type="HAMAP" id="MF_01008">
    <property type="entry name" value="MraZ"/>
    <property type="match status" value="1"/>
</dbReference>
<dbReference type="InterPro" id="IPR038619">
    <property type="entry name" value="MraZ_sf"/>
</dbReference>
<sequence>MLIGEYNHIIDPKKRIAIPSRLRKEVGEKAILTRGLDQCLSLFPLSEWEKYTSQLTKLPMGKGDARTLNRMILGGAVEVELDSLGRILIPDYLRQFAGLKQRAVIAGLYNRLEIWDEERWNAYKIEAEKNQDMIAEKLSELGLY</sequence>
<dbReference type="CDD" id="cd16320">
    <property type="entry name" value="MraZ_N"/>
    <property type="match status" value="1"/>
</dbReference>
<dbReference type="SUPFAM" id="SSF89447">
    <property type="entry name" value="AbrB/MazE/MraZ-like"/>
    <property type="match status" value="1"/>
</dbReference>
<dbReference type="Gene3D" id="3.40.1550.20">
    <property type="entry name" value="Transcriptional regulator MraZ domain"/>
    <property type="match status" value="1"/>
</dbReference>
<accession>A0A1G2LS32</accession>
<comment type="subunit">
    <text evidence="7">Forms oligomers.</text>
</comment>
<dbReference type="InterPro" id="IPR007159">
    <property type="entry name" value="SpoVT-AbrB_dom"/>
</dbReference>
<dbReference type="InterPro" id="IPR003444">
    <property type="entry name" value="MraZ"/>
</dbReference>
<organism evidence="9 10">
    <name type="scientific">Candidatus Sungbacteria bacterium RIFCSPLOWO2_12_FULL_41_11</name>
    <dbReference type="NCBI Taxonomy" id="1802286"/>
    <lineage>
        <taxon>Bacteria</taxon>
        <taxon>Candidatus Sungiibacteriota</taxon>
    </lineage>
</organism>
<dbReference type="InterPro" id="IPR035642">
    <property type="entry name" value="MraZ_N"/>
</dbReference>
<dbReference type="InterPro" id="IPR035644">
    <property type="entry name" value="MraZ_C"/>
</dbReference>
<dbReference type="GO" id="GO:2000143">
    <property type="term" value="P:negative regulation of DNA-templated transcription initiation"/>
    <property type="evidence" value="ECO:0007669"/>
    <property type="project" value="TreeGrafter"/>
</dbReference>
<evidence type="ECO:0000256" key="2">
    <source>
        <dbReference type="ARBA" id="ARBA00022490"/>
    </source>
</evidence>
<gene>
    <name evidence="7" type="primary">mraZ</name>
    <name evidence="9" type="ORF">A3G49_01865</name>
</gene>
<dbReference type="Pfam" id="PF02381">
    <property type="entry name" value="MraZ"/>
    <property type="match status" value="2"/>
</dbReference>
<dbReference type="NCBIfam" id="TIGR00242">
    <property type="entry name" value="division/cell wall cluster transcriptional repressor MraZ"/>
    <property type="match status" value="1"/>
</dbReference>
<evidence type="ECO:0000256" key="3">
    <source>
        <dbReference type="ARBA" id="ARBA00022737"/>
    </source>
</evidence>
<dbReference type="AlphaFoldDB" id="A0A1G2LS32"/>
<keyword evidence="9" id="KW-0131">Cell cycle</keyword>
<comment type="subcellular location">
    <subcellularLocation>
        <location evidence="7">Cytoplasm</location>
        <location evidence="7">Nucleoid</location>
    </subcellularLocation>
</comment>
<dbReference type="GO" id="GO:0003700">
    <property type="term" value="F:DNA-binding transcription factor activity"/>
    <property type="evidence" value="ECO:0007669"/>
    <property type="project" value="UniProtKB-UniRule"/>
</dbReference>
<reference evidence="9 10" key="1">
    <citation type="journal article" date="2016" name="Nat. Commun.">
        <title>Thousands of microbial genomes shed light on interconnected biogeochemical processes in an aquifer system.</title>
        <authorList>
            <person name="Anantharaman K."/>
            <person name="Brown C.T."/>
            <person name="Hug L.A."/>
            <person name="Sharon I."/>
            <person name="Castelle C.J."/>
            <person name="Probst A.J."/>
            <person name="Thomas B.C."/>
            <person name="Singh A."/>
            <person name="Wilkins M.J."/>
            <person name="Karaoz U."/>
            <person name="Brodie E.L."/>
            <person name="Williams K.H."/>
            <person name="Hubbard S.S."/>
            <person name="Banfield J.F."/>
        </authorList>
    </citation>
    <scope>NUCLEOTIDE SEQUENCE [LARGE SCALE GENOMIC DNA]</scope>
</reference>
<comment type="caution">
    <text evidence="9">The sequence shown here is derived from an EMBL/GenBank/DDBJ whole genome shotgun (WGS) entry which is preliminary data.</text>
</comment>
<dbReference type="PANTHER" id="PTHR34701">
    <property type="entry name" value="TRANSCRIPTIONAL REGULATOR MRAZ"/>
    <property type="match status" value="1"/>
</dbReference>
<proteinExistence type="inferred from homology"/>
<dbReference type="CDD" id="cd16321">
    <property type="entry name" value="MraZ_C"/>
    <property type="match status" value="1"/>
</dbReference>
<evidence type="ECO:0000313" key="10">
    <source>
        <dbReference type="Proteomes" id="UP000177171"/>
    </source>
</evidence>
<dbReference type="GO" id="GO:0009295">
    <property type="term" value="C:nucleoid"/>
    <property type="evidence" value="ECO:0007669"/>
    <property type="project" value="UniProtKB-SubCell"/>
</dbReference>
<evidence type="ECO:0000256" key="4">
    <source>
        <dbReference type="ARBA" id="ARBA00023015"/>
    </source>
</evidence>
<dbReference type="EMBL" id="MHQY01000008">
    <property type="protein sequence ID" value="OHA14353.1"/>
    <property type="molecule type" value="Genomic_DNA"/>
</dbReference>
<evidence type="ECO:0000256" key="5">
    <source>
        <dbReference type="ARBA" id="ARBA00023125"/>
    </source>
</evidence>
<keyword evidence="4 7" id="KW-0805">Transcription regulation</keyword>
<comment type="similarity">
    <text evidence="7">Belongs to the MraZ family.</text>
</comment>
<dbReference type="GO" id="GO:0000976">
    <property type="term" value="F:transcription cis-regulatory region binding"/>
    <property type="evidence" value="ECO:0007669"/>
    <property type="project" value="TreeGrafter"/>
</dbReference>
<dbReference type="Proteomes" id="UP000177171">
    <property type="component" value="Unassembled WGS sequence"/>
</dbReference>
<keyword evidence="5 7" id="KW-0238">DNA-binding</keyword>
<evidence type="ECO:0000259" key="8">
    <source>
        <dbReference type="PROSITE" id="PS51740"/>
    </source>
</evidence>
<dbReference type="GO" id="GO:0051301">
    <property type="term" value="P:cell division"/>
    <property type="evidence" value="ECO:0007669"/>
    <property type="project" value="UniProtKB-KW"/>
</dbReference>
<feature type="domain" description="SpoVT-AbrB" evidence="8">
    <location>
        <begin position="76"/>
        <end position="119"/>
    </location>
</feature>
<dbReference type="PANTHER" id="PTHR34701:SF1">
    <property type="entry name" value="TRANSCRIPTIONAL REGULATOR MRAZ"/>
    <property type="match status" value="1"/>
</dbReference>
<keyword evidence="3" id="KW-0677">Repeat</keyword>
<evidence type="ECO:0000256" key="1">
    <source>
        <dbReference type="ARBA" id="ARBA00013860"/>
    </source>
</evidence>
<evidence type="ECO:0000256" key="6">
    <source>
        <dbReference type="ARBA" id="ARBA00023163"/>
    </source>
</evidence>
<protein>
    <recommendedName>
        <fullName evidence="1 7">Transcriptional regulator MraZ</fullName>
    </recommendedName>
</protein>
<dbReference type="PROSITE" id="PS51740">
    <property type="entry name" value="SPOVT_ABRB"/>
    <property type="match status" value="2"/>
</dbReference>
<dbReference type="GO" id="GO:0005737">
    <property type="term" value="C:cytoplasm"/>
    <property type="evidence" value="ECO:0007669"/>
    <property type="project" value="UniProtKB-UniRule"/>
</dbReference>
<evidence type="ECO:0000256" key="7">
    <source>
        <dbReference type="HAMAP-Rule" id="MF_01008"/>
    </source>
</evidence>
<dbReference type="InterPro" id="IPR020603">
    <property type="entry name" value="MraZ_dom"/>
</dbReference>
<keyword evidence="6 7" id="KW-0804">Transcription</keyword>
<keyword evidence="9" id="KW-0132">Cell division</keyword>
<name>A0A1G2LS32_9BACT</name>
<dbReference type="InterPro" id="IPR037914">
    <property type="entry name" value="SpoVT-AbrB_sf"/>
</dbReference>
<evidence type="ECO:0000313" key="9">
    <source>
        <dbReference type="EMBL" id="OHA14353.1"/>
    </source>
</evidence>
<feature type="domain" description="SpoVT-AbrB" evidence="8">
    <location>
        <begin position="5"/>
        <end position="47"/>
    </location>
</feature>
<keyword evidence="2 7" id="KW-0963">Cytoplasm</keyword>